<keyword evidence="1" id="KW-1133">Transmembrane helix</keyword>
<feature type="transmembrane region" description="Helical" evidence="1">
    <location>
        <begin position="6"/>
        <end position="23"/>
    </location>
</feature>
<keyword evidence="1" id="KW-0472">Membrane</keyword>
<feature type="transmembrane region" description="Helical" evidence="1">
    <location>
        <begin position="67"/>
        <end position="84"/>
    </location>
</feature>
<comment type="caution">
    <text evidence="2">The sequence shown here is derived from an EMBL/GenBank/DDBJ whole genome shotgun (WGS) entry which is preliminary data.</text>
</comment>
<keyword evidence="1" id="KW-0812">Transmembrane</keyword>
<name>A0AAE0HT33_9PEZI</name>
<evidence type="ECO:0000313" key="3">
    <source>
        <dbReference type="Proteomes" id="UP001283341"/>
    </source>
</evidence>
<reference evidence="2" key="2">
    <citation type="submission" date="2023-06" db="EMBL/GenBank/DDBJ databases">
        <authorList>
            <consortium name="Lawrence Berkeley National Laboratory"/>
            <person name="Haridas S."/>
            <person name="Hensen N."/>
            <person name="Bonometti L."/>
            <person name="Westerberg I."/>
            <person name="Brannstrom I.O."/>
            <person name="Guillou S."/>
            <person name="Cros-Aarteil S."/>
            <person name="Calhoun S."/>
            <person name="Kuo A."/>
            <person name="Mondo S."/>
            <person name="Pangilinan J."/>
            <person name="Riley R."/>
            <person name="Labutti K."/>
            <person name="Andreopoulos B."/>
            <person name="Lipzen A."/>
            <person name="Chen C."/>
            <person name="Yanf M."/>
            <person name="Daum C."/>
            <person name="Ng V."/>
            <person name="Clum A."/>
            <person name="Steindorff A."/>
            <person name="Ohm R."/>
            <person name="Martin F."/>
            <person name="Silar P."/>
            <person name="Natvig D."/>
            <person name="Lalanne C."/>
            <person name="Gautier V."/>
            <person name="Ament-Velasquez S.L."/>
            <person name="Kruys A."/>
            <person name="Hutchinson M.I."/>
            <person name="Powell A.J."/>
            <person name="Barry K."/>
            <person name="Miller A.N."/>
            <person name="Grigoriev I.V."/>
            <person name="Debuchy R."/>
            <person name="Gladieux P."/>
            <person name="Thoren M.H."/>
            <person name="Johannesson H."/>
        </authorList>
    </citation>
    <scope>NUCLEOTIDE SEQUENCE</scope>
    <source>
        <strain evidence="2">CBS 118394</strain>
    </source>
</reference>
<accession>A0AAE0HT33</accession>
<proteinExistence type="predicted"/>
<evidence type="ECO:0000256" key="1">
    <source>
        <dbReference type="SAM" id="Phobius"/>
    </source>
</evidence>
<reference evidence="2" key="1">
    <citation type="journal article" date="2023" name="Mol. Phylogenet. Evol.">
        <title>Genome-scale phylogeny and comparative genomics of the fungal order Sordariales.</title>
        <authorList>
            <person name="Hensen N."/>
            <person name="Bonometti L."/>
            <person name="Westerberg I."/>
            <person name="Brannstrom I.O."/>
            <person name="Guillou S."/>
            <person name="Cros-Aarteil S."/>
            <person name="Calhoun S."/>
            <person name="Haridas S."/>
            <person name="Kuo A."/>
            <person name="Mondo S."/>
            <person name="Pangilinan J."/>
            <person name="Riley R."/>
            <person name="LaButti K."/>
            <person name="Andreopoulos B."/>
            <person name="Lipzen A."/>
            <person name="Chen C."/>
            <person name="Yan M."/>
            <person name="Daum C."/>
            <person name="Ng V."/>
            <person name="Clum A."/>
            <person name="Steindorff A."/>
            <person name="Ohm R.A."/>
            <person name="Martin F."/>
            <person name="Silar P."/>
            <person name="Natvig D.O."/>
            <person name="Lalanne C."/>
            <person name="Gautier V."/>
            <person name="Ament-Velasquez S.L."/>
            <person name="Kruys A."/>
            <person name="Hutchinson M.I."/>
            <person name="Powell A.J."/>
            <person name="Barry K."/>
            <person name="Miller A.N."/>
            <person name="Grigoriev I.V."/>
            <person name="Debuchy R."/>
            <person name="Gladieux P."/>
            <person name="Hiltunen Thoren M."/>
            <person name="Johannesson H."/>
        </authorList>
    </citation>
    <scope>NUCLEOTIDE SEQUENCE</scope>
    <source>
        <strain evidence="2">CBS 118394</strain>
    </source>
</reference>
<protein>
    <submittedName>
        <fullName evidence="2">Uncharacterized protein</fullName>
    </submittedName>
</protein>
<evidence type="ECO:0000313" key="2">
    <source>
        <dbReference type="EMBL" id="KAK3312134.1"/>
    </source>
</evidence>
<gene>
    <name evidence="2" type="ORF">B0H66DRAFT_394561</name>
</gene>
<sequence length="95" mass="11175">MELLSWGLGCFSFFFFFCFFFGLGYQHPRLLRHGGGSETQGRAAVQWFVFSLLIPAFLQFFFDYDPFFIVIDAVLLALLVFRSTRHRTKKRSVFI</sequence>
<dbReference type="EMBL" id="JAUEDM010000009">
    <property type="protein sequence ID" value="KAK3312134.1"/>
    <property type="molecule type" value="Genomic_DNA"/>
</dbReference>
<organism evidence="2 3">
    <name type="scientific">Apodospora peruviana</name>
    <dbReference type="NCBI Taxonomy" id="516989"/>
    <lineage>
        <taxon>Eukaryota</taxon>
        <taxon>Fungi</taxon>
        <taxon>Dikarya</taxon>
        <taxon>Ascomycota</taxon>
        <taxon>Pezizomycotina</taxon>
        <taxon>Sordariomycetes</taxon>
        <taxon>Sordariomycetidae</taxon>
        <taxon>Sordariales</taxon>
        <taxon>Lasiosphaeriaceae</taxon>
        <taxon>Apodospora</taxon>
    </lineage>
</organism>
<keyword evidence="3" id="KW-1185">Reference proteome</keyword>
<dbReference type="Proteomes" id="UP001283341">
    <property type="component" value="Unassembled WGS sequence"/>
</dbReference>
<dbReference type="AlphaFoldDB" id="A0AAE0HT33"/>
<feature type="transmembrane region" description="Helical" evidence="1">
    <location>
        <begin position="44"/>
        <end position="61"/>
    </location>
</feature>